<reference evidence="1" key="1">
    <citation type="submission" date="2018-06" db="EMBL/GenBank/DDBJ databases">
        <authorList>
            <person name="Zhirakovskaya E."/>
        </authorList>
    </citation>
    <scope>NUCLEOTIDE SEQUENCE</scope>
</reference>
<name>A0A3B0Y0J4_9ZZZZ</name>
<dbReference type="EMBL" id="UOFJ01000478">
    <property type="protein sequence ID" value="VAW69943.1"/>
    <property type="molecule type" value="Genomic_DNA"/>
</dbReference>
<evidence type="ECO:0000313" key="1">
    <source>
        <dbReference type="EMBL" id="VAW69943.1"/>
    </source>
</evidence>
<gene>
    <name evidence="1" type="ORF">MNBD_GAMMA10-3292</name>
</gene>
<proteinExistence type="predicted"/>
<sequence length="81" mass="8799">MDIQLSDKKHSYKLIPKSESTSASKTGAPPIHSLSDAKKILNSINASSPLFWSTIWKQINAGSGDTSIPGNYQIIENIAQK</sequence>
<protein>
    <submittedName>
        <fullName evidence="1">Uncharacterized protein</fullName>
    </submittedName>
</protein>
<dbReference type="AlphaFoldDB" id="A0A3B0Y0J4"/>
<accession>A0A3B0Y0J4</accession>
<organism evidence="1">
    <name type="scientific">hydrothermal vent metagenome</name>
    <dbReference type="NCBI Taxonomy" id="652676"/>
    <lineage>
        <taxon>unclassified sequences</taxon>
        <taxon>metagenomes</taxon>
        <taxon>ecological metagenomes</taxon>
    </lineage>
</organism>
<feature type="non-terminal residue" evidence="1">
    <location>
        <position position="81"/>
    </location>
</feature>